<evidence type="ECO:0000256" key="3">
    <source>
        <dbReference type="ARBA" id="ARBA00022729"/>
    </source>
</evidence>
<dbReference type="AlphaFoldDB" id="A0A813ECY8"/>
<dbReference type="EMBL" id="CAJNNV010010209">
    <property type="protein sequence ID" value="CAE8598356.1"/>
    <property type="molecule type" value="Genomic_DNA"/>
</dbReference>
<comment type="caution">
    <text evidence="5">The sequence shown here is derived from an EMBL/GenBank/DDBJ whole genome shotgun (WGS) entry which is preliminary data.</text>
</comment>
<protein>
    <recommendedName>
        <fullName evidence="7">Thiamine pyrimidine synthase</fullName>
    </recommendedName>
</protein>
<accession>A0A813ECY8</accession>
<evidence type="ECO:0000313" key="5">
    <source>
        <dbReference type="EMBL" id="CAE8598356.1"/>
    </source>
</evidence>
<comment type="similarity">
    <text evidence="2">Belongs to the bacterial solute-binding protein SsuA/TauA family.</text>
</comment>
<dbReference type="Proteomes" id="UP000654075">
    <property type="component" value="Unassembled WGS sequence"/>
</dbReference>
<evidence type="ECO:0000313" key="6">
    <source>
        <dbReference type="Proteomes" id="UP000654075"/>
    </source>
</evidence>
<dbReference type="PANTHER" id="PTHR30024">
    <property type="entry name" value="ALIPHATIC SULFONATES-BINDING PROTEIN-RELATED"/>
    <property type="match status" value="1"/>
</dbReference>
<dbReference type="EMBL" id="CAJNNV010005000">
    <property type="protein sequence ID" value="CAE8591513.1"/>
    <property type="molecule type" value="Genomic_DNA"/>
</dbReference>
<dbReference type="OrthoDB" id="1363at2759"/>
<gene>
    <name evidence="4" type="ORF">PGLA1383_LOCUS10184</name>
    <name evidence="5" type="ORF">PGLA1383_LOCUS16767</name>
</gene>
<keyword evidence="6" id="KW-1185">Reference proteome</keyword>
<evidence type="ECO:0000256" key="2">
    <source>
        <dbReference type="ARBA" id="ARBA00010742"/>
    </source>
</evidence>
<comment type="subcellular location">
    <subcellularLocation>
        <location evidence="1">Periplasm</location>
    </subcellularLocation>
</comment>
<evidence type="ECO:0000256" key="1">
    <source>
        <dbReference type="ARBA" id="ARBA00004418"/>
    </source>
</evidence>
<feature type="non-terminal residue" evidence="5">
    <location>
        <position position="1"/>
    </location>
</feature>
<evidence type="ECO:0000313" key="4">
    <source>
        <dbReference type="EMBL" id="CAE8591513.1"/>
    </source>
</evidence>
<dbReference type="Gene3D" id="3.40.190.10">
    <property type="entry name" value="Periplasmic binding protein-like II"/>
    <property type="match status" value="1"/>
</dbReference>
<reference evidence="5" key="1">
    <citation type="submission" date="2021-02" db="EMBL/GenBank/DDBJ databases">
        <authorList>
            <person name="Dougan E. K."/>
            <person name="Rhodes N."/>
            <person name="Thang M."/>
            <person name="Chan C."/>
        </authorList>
    </citation>
    <scope>NUCLEOTIDE SEQUENCE</scope>
</reference>
<keyword evidence="3" id="KW-0732">Signal</keyword>
<dbReference type="PANTHER" id="PTHR30024:SF47">
    <property type="entry name" value="TAURINE-BINDING PERIPLASMIC PROTEIN"/>
    <property type="match status" value="1"/>
</dbReference>
<name>A0A813ECY8_POLGL</name>
<proteinExistence type="inferred from homology"/>
<evidence type="ECO:0008006" key="7">
    <source>
        <dbReference type="Google" id="ProtNLM"/>
    </source>
</evidence>
<sequence>WDLASDAPLKIVHTLDGARAAMKEGEIDAWLWEKFTTKFLVDQGEWDIIGEVPTPWPCFCFVASDKALQTRAKEIQSMVEVTKGVCDEFKANLGNRTISYVVKKHASTETDASEWLSGTQWACALEVQKQTLQKTQEALVTIGQLKEAVSVDKVYHAELCRLTD</sequence>
<organism evidence="5 6">
    <name type="scientific">Polarella glacialis</name>
    <name type="common">Dinoflagellate</name>
    <dbReference type="NCBI Taxonomy" id="89957"/>
    <lineage>
        <taxon>Eukaryota</taxon>
        <taxon>Sar</taxon>
        <taxon>Alveolata</taxon>
        <taxon>Dinophyceae</taxon>
        <taxon>Suessiales</taxon>
        <taxon>Suessiaceae</taxon>
        <taxon>Polarella</taxon>
    </lineage>
</organism>